<keyword evidence="6" id="KW-1015">Disulfide bond</keyword>
<dbReference type="OrthoDB" id="185659at2759"/>
<evidence type="ECO:0000256" key="7">
    <source>
        <dbReference type="ARBA" id="ARBA00023284"/>
    </source>
</evidence>
<dbReference type="AlphaFoldDB" id="A0A015J801"/>
<comment type="similarity">
    <text evidence="1">Belongs to the peroxiredoxin family. AhpC/Prx1 subfamily.</text>
</comment>
<dbReference type="InterPro" id="IPR000866">
    <property type="entry name" value="AhpC/TSA"/>
</dbReference>
<dbReference type="GO" id="GO:0008379">
    <property type="term" value="F:thioredoxin peroxidase activity"/>
    <property type="evidence" value="ECO:0007669"/>
    <property type="project" value="TreeGrafter"/>
</dbReference>
<feature type="domain" description="Thioredoxin" evidence="9">
    <location>
        <begin position="61"/>
        <end position="219"/>
    </location>
</feature>
<dbReference type="Pfam" id="PF10417">
    <property type="entry name" value="1-cysPrx_C"/>
    <property type="match status" value="1"/>
</dbReference>
<reference evidence="10 11" key="1">
    <citation type="submission" date="2014-02" db="EMBL/GenBank/DDBJ databases">
        <title>Single nucleus genome sequencing reveals high similarity among nuclei of an endomycorrhizal fungus.</title>
        <authorList>
            <person name="Lin K."/>
            <person name="Geurts R."/>
            <person name="Zhang Z."/>
            <person name="Limpens E."/>
            <person name="Saunders D.G."/>
            <person name="Mu D."/>
            <person name="Pang E."/>
            <person name="Cao H."/>
            <person name="Cha H."/>
            <person name="Lin T."/>
            <person name="Zhou Q."/>
            <person name="Shang Y."/>
            <person name="Li Y."/>
            <person name="Ivanov S."/>
            <person name="Sharma T."/>
            <person name="Velzen R.V."/>
            <person name="Ruijter N.D."/>
            <person name="Aanen D.K."/>
            <person name="Win J."/>
            <person name="Kamoun S."/>
            <person name="Bisseling T."/>
            <person name="Huang S."/>
        </authorList>
    </citation>
    <scope>NUCLEOTIDE SEQUENCE [LARGE SCALE GENOMIC DNA]</scope>
    <source>
        <strain evidence="10">DAOM 197198w</strain>
        <strain evidence="11">DAOM197198w</strain>
    </source>
</reference>
<evidence type="ECO:0000259" key="9">
    <source>
        <dbReference type="PROSITE" id="PS51352"/>
    </source>
</evidence>
<keyword evidence="3" id="KW-0575">Peroxidase</keyword>
<dbReference type="CDD" id="cd03015">
    <property type="entry name" value="PRX_Typ2cys"/>
    <property type="match status" value="1"/>
</dbReference>
<evidence type="ECO:0000256" key="4">
    <source>
        <dbReference type="ARBA" id="ARBA00022862"/>
    </source>
</evidence>
<dbReference type="GO" id="GO:0042744">
    <property type="term" value="P:hydrogen peroxide catabolic process"/>
    <property type="evidence" value="ECO:0007669"/>
    <property type="project" value="TreeGrafter"/>
</dbReference>
<evidence type="ECO:0000256" key="2">
    <source>
        <dbReference type="ARBA" id="ARBA00013017"/>
    </source>
</evidence>
<evidence type="ECO:0000256" key="3">
    <source>
        <dbReference type="ARBA" id="ARBA00022559"/>
    </source>
</evidence>
<dbReference type="STRING" id="1432141.A0A015J801"/>
<dbReference type="Proteomes" id="UP000022910">
    <property type="component" value="Unassembled WGS sequence"/>
</dbReference>
<dbReference type="FunFam" id="3.40.30.10:FF:000003">
    <property type="entry name" value="Peroxiredoxin 1"/>
    <property type="match status" value="1"/>
</dbReference>
<dbReference type="PROSITE" id="PS51352">
    <property type="entry name" value="THIOREDOXIN_2"/>
    <property type="match status" value="1"/>
</dbReference>
<protein>
    <recommendedName>
        <fullName evidence="2">thioredoxin-dependent peroxiredoxin</fullName>
        <ecNumber evidence="2">1.11.1.24</ecNumber>
    </recommendedName>
</protein>
<dbReference type="GO" id="GO:0045454">
    <property type="term" value="P:cell redox homeostasis"/>
    <property type="evidence" value="ECO:0007669"/>
    <property type="project" value="TreeGrafter"/>
</dbReference>
<dbReference type="GO" id="GO:0006979">
    <property type="term" value="P:response to oxidative stress"/>
    <property type="evidence" value="ECO:0007669"/>
    <property type="project" value="TreeGrafter"/>
</dbReference>
<dbReference type="EC" id="1.11.1.24" evidence="2"/>
<proteinExistence type="inferred from homology"/>
<dbReference type="EMBL" id="JEMT01024228">
    <property type="protein sequence ID" value="EXX62991.1"/>
    <property type="molecule type" value="Genomic_DNA"/>
</dbReference>
<evidence type="ECO:0000256" key="6">
    <source>
        <dbReference type="ARBA" id="ARBA00023157"/>
    </source>
</evidence>
<comment type="caution">
    <text evidence="10">The sequence shown here is derived from an EMBL/GenBank/DDBJ whole genome shotgun (WGS) entry which is preliminary data.</text>
</comment>
<organism evidence="10 11">
    <name type="scientific">Rhizophagus irregularis (strain DAOM 197198w)</name>
    <name type="common">Glomus intraradices</name>
    <dbReference type="NCBI Taxonomy" id="1432141"/>
    <lineage>
        <taxon>Eukaryota</taxon>
        <taxon>Fungi</taxon>
        <taxon>Fungi incertae sedis</taxon>
        <taxon>Mucoromycota</taxon>
        <taxon>Glomeromycotina</taxon>
        <taxon>Glomeromycetes</taxon>
        <taxon>Glomerales</taxon>
        <taxon>Glomeraceae</taxon>
        <taxon>Rhizophagus</taxon>
    </lineage>
</organism>
<keyword evidence="5" id="KW-0560">Oxidoreductase</keyword>
<dbReference type="Pfam" id="PF00578">
    <property type="entry name" value="AhpC-TSA"/>
    <property type="match status" value="1"/>
</dbReference>
<name>A0A015J801_RHIIW</name>
<dbReference type="InterPro" id="IPR036249">
    <property type="entry name" value="Thioredoxin-like_sf"/>
</dbReference>
<dbReference type="SUPFAM" id="SSF52833">
    <property type="entry name" value="Thioredoxin-like"/>
    <property type="match status" value="1"/>
</dbReference>
<keyword evidence="11" id="KW-1185">Reference proteome</keyword>
<dbReference type="EMBL" id="JEMT01024228">
    <property type="protein sequence ID" value="EXX62989.1"/>
    <property type="molecule type" value="Genomic_DNA"/>
</dbReference>
<evidence type="ECO:0000313" key="10">
    <source>
        <dbReference type="EMBL" id="EXX62990.1"/>
    </source>
</evidence>
<accession>A0A015J801</accession>
<keyword evidence="4" id="KW-0049">Antioxidant</keyword>
<dbReference type="PANTHER" id="PTHR10681:SF171">
    <property type="entry name" value="PEROXIREDOXIN 4"/>
    <property type="match status" value="1"/>
</dbReference>
<keyword evidence="7" id="KW-0676">Redox-active center</keyword>
<dbReference type="InterPro" id="IPR050217">
    <property type="entry name" value="Peroxiredoxin"/>
</dbReference>
<dbReference type="GO" id="GO:0005829">
    <property type="term" value="C:cytosol"/>
    <property type="evidence" value="ECO:0007669"/>
    <property type="project" value="TreeGrafter"/>
</dbReference>
<dbReference type="EMBL" id="JEMT01024228">
    <property type="protein sequence ID" value="EXX62993.1"/>
    <property type="molecule type" value="Genomic_DNA"/>
</dbReference>
<sequence length="256" mass="28907">MFVLSTRSLSTRFGFVNSAIATTLTQRNFSDSRTLYQNNFTNSIREVSNVIKRRFEDGKMARIAKPAPNWEAKAVVGGDVKTLSLKDFASKYLVMVFYPLDFTFVCPTELIAFSDRVQEFRDINTEVVGISCDSHHAHIAWDKIPKNQGGLGGIKIPLIADLKKEITRRYGCLFEETGHPFRGTFIIDDKGTLRVAHINDTEIGRSVDETLRLVKAIQFANVHGEVCPANWKSGDRTIIPDPKKSKEYFAQLKDDK</sequence>
<dbReference type="Gene3D" id="3.40.30.10">
    <property type="entry name" value="Glutaredoxin"/>
    <property type="match status" value="1"/>
</dbReference>
<comment type="catalytic activity">
    <reaction evidence="8">
        <text>a hydroperoxide + [thioredoxin]-dithiol = an alcohol + [thioredoxin]-disulfide + H2O</text>
        <dbReference type="Rhea" id="RHEA:62620"/>
        <dbReference type="Rhea" id="RHEA-COMP:10698"/>
        <dbReference type="Rhea" id="RHEA-COMP:10700"/>
        <dbReference type="ChEBI" id="CHEBI:15377"/>
        <dbReference type="ChEBI" id="CHEBI:29950"/>
        <dbReference type="ChEBI" id="CHEBI:30879"/>
        <dbReference type="ChEBI" id="CHEBI:35924"/>
        <dbReference type="ChEBI" id="CHEBI:50058"/>
        <dbReference type="EC" id="1.11.1.24"/>
    </reaction>
</comment>
<dbReference type="HOGENOM" id="CLU_042529_21_0_1"/>
<dbReference type="SMR" id="A0A015J801"/>
<dbReference type="InterPro" id="IPR019479">
    <property type="entry name" value="Peroxiredoxin_C"/>
</dbReference>
<dbReference type="GO" id="GO:0033554">
    <property type="term" value="P:cellular response to stress"/>
    <property type="evidence" value="ECO:0007669"/>
    <property type="project" value="TreeGrafter"/>
</dbReference>
<dbReference type="EMBL" id="JEMT01024228">
    <property type="protein sequence ID" value="EXX62988.1"/>
    <property type="molecule type" value="Genomic_DNA"/>
</dbReference>
<dbReference type="EMBL" id="JEMT01024228">
    <property type="protein sequence ID" value="EXX62990.1"/>
    <property type="molecule type" value="Genomic_DNA"/>
</dbReference>
<gene>
    <name evidence="10" type="ORF">RirG_156500</name>
</gene>
<evidence type="ECO:0000256" key="1">
    <source>
        <dbReference type="ARBA" id="ARBA00009796"/>
    </source>
</evidence>
<dbReference type="PANTHER" id="PTHR10681">
    <property type="entry name" value="THIOREDOXIN PEROXIDASE"/>
    <property type="match status" value="1"/>
</dbReference>
<evidence type="ECO:0000256" key="8">
    <source>
        <dbReference type="ARBA" id="ARBA00049091"/>
    </source>
</evidence>
<evidence type="ECO:0000256" key="5">
    <source>
        <dbReference type="ARBA" id="ARBA00023002"/>
    </source>
</evidence>
<evidence type="ECO:0000313" key="11">
    <source>
        <dbReference type="Proteomes" id="UP000022910"/>
    </source>
</evidence>
<dbReference type="InterPro" id="IPR013766">
    <property type="entry name" value="Thioredoxin_domain"/>
</dbReference>